<evidence type="ECO:0000313" key="4">
    <source>
        <dbReference type="Proteomes" id="UP000247689"/>
    </source>
</evidence>
<dbReference type="Proteomes" id="UP000247689">
    <property type="component" value="Unassembled WGS sequence"/>
</dbReference>
<reference evidence="3 4" key="1">
    <citation type="submission" date="2018-05" db="EMBL/GenBank/DDBJ databases">
        <title>Kangiella spongicola genome sequence.</title>
        <authorList>
            <person name="Maclea K.S."/>
            <person name="Goen A.E."/>
            <person name="Kelley C."/>
            <person name="Underriner A."/>
            <person name="Silverwood T."/>
            <person name="Trachtenberg A.M."/>
        </authorList>
    </citation>
    <scope>NUCLEOTIDE SEQUENCE [LARGE SCALE GENOMIC DNA]</scope>
    <source>
        <strain evidence="3 4">ATCC BAA-2076</strain>
    </source>
</reference>
<evidence type="ECO:0000256" key="1">
    <source>
        <dbReference type="SAM" id="MobiDB-lite"/>
    </source>
</evidence>
<accession>A0A318D8X8</accession>
<gene>
    <name evidence="3" type="ORF">DL796_09650</name>
</gene>
<dbReference type="RefSeq" id="WP_110201498.1">
    <property type="nucleotide sequence ID" value="NZ_QICH01000003.1"/>
</dbReference>
<organism evidence="3 4">
    <name type="scientific">Kangiella spongicola</name>
    <dbReference type="NCBI Taxonomy" id="796379"/>
    <lineage>
        <taxon>Bacteria</taxon>
        <taxon>Pseudomonadati</taxon>
        <taxon>Pseudomonadota</taxon>
        <taxon>Gammaproteobacteria</taxon>
        <taxon>Kangiellales</taxon>
        <taxon>Kangiellaceae</taxon>
        <taxon>Kangiella</taxon>
    </lineage>
</organism>
<keyword evidence="2" id="KW-0732">Signal</keyword>
<dbReference type="AlphaFoldDB" id="A0A318D8X8"/>
<evidence type="ECO:0008006" key="5">
    <source>
        <dbReference type="Google" id="ProtNLM"/>
    </source>
</evidence>
<dbReference type="Gene3D" id="3.40.630.20">
    <property type="entry name" value="Peptidase C15, pyroglutamyl peptidase I-like"/>
    <property type="match status" value="1"/>
</dbReference>
<sequence length="392" mass="43843">MRTLFVALTILFTSHVSIASIDITVEEIRLYKADDVIPEIVNRYDSTVNSFITDYRNADSFEAAKKITQKHSQALWTTATKDLQQTPSSFDDRPLYWARLKMSKAVHLGKSGQSFSRDQINQLVAIIDQASRGYSDINFKADSDIKILITGFDPFLLDRNIKQSNPSGVAALWLDNKIIEKDGKTIEIQAAMFPVKYQDFDDGIVEKVTEPFLKNNSIDMLATISMGREHFDLEHFPGRRRSASAPGNNNMHSGGSRTNPVIPKLGNKPLQGPEFVEYTLPYEAMMQTKGKYKINDRRQVTTLDKTFNPDSLQELEGAIAVEGGGGGYLSNEISYRTVLLGNKLGTTVPTGHIHAPRIKSFDKEVIQEIVEQIQRMLVNGVSPTSQSPQPQE</sequence>
<feature type="signal peptide" evidence="2">
    <location>
        <begin position="1"/>
        <end position="19"/>
    </location>
</feature>
<keyword evidence="4" id="KW-1185">Reference proteome</keyword>
<feature type="region of interest" description="Disordered" evidence="1">
    <location>
        <begin position="240"/>
        <end position="263"/>
    </location>
</feature>
<dbReference type="InterPro" id="IPR036440">
    <property type="entry name" value="Peptidase_C15-like_sf"/>
</dbReference>
<evidence type="ECO:0000313" key="3">
    <source>
        <dbReference type="EMBL" id="PXF62589.1"/>
    </source>
</evidence>
<dbReference type="OrthoDB" id="4555199at2"/>
<feature type="compositionally biased region" description="Polar residues" evidence="1">
    <location>
        <begin position="245"/>
        <end position="259"/>
    </location>
</feature>
<dbReference type="EMBL" id="QICH01000003">
    <property type="protein sequence ID" value="PXF62589.1"/>
    <property type="molecule type" value="Genomic_DNA"/>
</dbReference>
<name>A0A318D8X8_9GAMM</name>
<proteinExistence type="predicted"/>
<feature type="chain" id="PRO_5016334046" description="Pyrrolidone-carboxylate peptidase" evidence="2">
    <location>
        <begin position="20"/>
        <end position="392"/>
    </location>
</feature>
<protein>
    <recommendedName>
        <fullName evidence="5">Pyrrolidone-carboxylate peptidase</fullName>
    </recommendedName>
</protein>
<comment type="caution">
    <text evidence="3">The sequence shown here is derived from an EMBL/GenBank/DDBJ whole genome shotgun (WGS) entry which is preliminary data.</text>
</comment>
<dbReference type="SUPFAM" id="SSF53182">
    <property type="entry name" value="Pyrrolidone carboxyl peptidase (pyroglutamate aminopeptidase)"/>
    <property type="match status" value="1"/>
</dbReference>
<evidence type="ECO:0000256" key="2">
    <source>
        <dbReference type="SAM" id="SignalP"/>
    </source>
</evidence>